<name>A0A6B2NKX7_9RHOB</name>
<evidence type="ECO:0000313" key="2">
    <source>
        <dbReference type="EMBL" id="NDW43369.1"/>
    </source>
</evidence>
<keyword evidence="2" id="KW-0808">Transferase</keyword>
<organism evidence="2">
    <name type="scientific">Ruegeria sp. PrR005</name>
    <dbReference type="NCBI Taxonomy" id="2706882"/>
    <lineage>
        <taxon>Bacteria</taxon>
        <taxon>Pseudomonadati</taxon>
        <taxon>Pseudomonadota</taxon>
        <taxon>Alphaproteobacteria</taxon>
        <taxon>Rhodobacterales</taxon>
        <taxon>Roseobacteraceae</taxon>
        <taxon>Ruegeria</taxon>
    </lineage>
</organism>
<dbReference type="AlphaFoldDB" id="A0A6B2NKX7"/>
<protein>
    <submittedName>
        <fullName evidence="2">Polysaccharide pyruvyl transferase family protein</fullName>
    </submittedName>
</protein>
<accession>A0A6B2NKX7</accession>
<dbReference type="EMBL" id="JAAGOX010000001">
    <property type="protein sequence ID" value="NDW43369.1"/>
    <property type="molecule type" value="Genomic_DNA"/>
</dbReference>
<dbReference type="InterPro" id="IPR007345">
    <property type="entry name" value="Polysacch_pyruvyl_Trfase"/>
</dbReference>
<sequence length="278" mass="29752">MCAMRSEPLRLYWWKGVPNFGDTLSALVVSHVSGREVRHAGPKGCEMLAIGSLIQVMRRNYGEPAPDGRRPVIWGAGLLHPVGSTGFLENVDVALVRGPLSADLLGLRMRAFGDPGLLVADLLGDLPARADRIALVPHHSMLGDPTLAALLEKEPALELIDVAGDALEVCRRIAACRHVISASLHGLIVADACGVPSSWLMPGGQQHLKYYDYAASVGRPLDIPLTLAEVPAHLRGLKDDDRLAWAEGVARARADLLTAFPVHMRAQTPASAISVDSN</sequence>
<dbReference type="GO" id="GO:0016740">
    <property type="term" value="F:transferase activity"/>
    <property type="evidence" value="ECO:0007669"/>
    <property type="project" value="UniProtKB-KW"/>
</dbReference>
<comment type="caution">
    <text evidence="2">The sequence shown here is derived from an EMBL/GenBank/DDBJ whole genome shotgun (WGS) entry which is preliminary data.</text>
</comment>
<reference evidence="2" key="1">
    <citation type="submission" date="2020-02" db="EMBL/GenBank/DDBJ databases">
        <title>Delineation of the pyrene-degrading pathway in Roseobacter clade bacteria by genomic analysis.</title>
        <authorList>
            <person name="Zhou H."/>
            <person name="Wang H."/>
        </authorList>
    </citation>
    <scope>NUCLEOTIDE SEQUENCE</scope>
    <source>
        <strain evidence="2">PrR005</strain>
    </source>
</reference>
<proteinExistence type="predicted"/>
<feature type="domain" description="Polysaccharide pyruvyl transferase" evidence="1">
    <location>
        <begin position="87"/>
        <end position="198"/>
    </location>
</feature>
<dbReference type="Pfam" id="PF04230">
    <property type="entry name" value="PS_pyruv_trans"/>
    <property type="match status" value="1"/>
</dbReference>
<evidence type="ECO:0000259" key="1">
    <source>
        <dbReference type="Pfam" id="PF04230"/>
    </source>
</evidence>
<gene>
    <name evidence="2" type="ORF">G0P99_00180</name>
</gene>